<proteinExistence type="predicted"/>
<reference evidence="3" key="1">
    <citation type="journal article" date="2019" name="Int. J. Syst. Evol. Microbiol.">
        <title>The Global Catalogue of Microorganisms (GCM) 10K type strain sequencing project: providing services to taxonomists for standard genome sequencing and annotation.</title>
        <authorList>
            <consortium name="The Broad Institute Genomics Platform"/>
            <consortium name="The Broad Institute Genome Sequencing Center for Infectious Disease"/>
            <person name="Wu L."/>
            <person name="Ma J."/>
        </authorList>
    </citation>
    <scope>NUCLEOTIDE SEQUENCE [LARGE SCALE GENOMIC DNA]</scope>
    <source>
        <strain evidence="3">CGMCC 4.7367</strain>
    </source>
</reference>
<organism evidence="2 3">
    <name type="scientific">Lentzea cavernae</name>
    <dbReference type="NCBI Taxonomy" id="2020703"/>
    <lineage>
        <taxon>Bacteria</taxon>
        <taxon>Bacillati</taxon>
        <taxon>Actinomycetota</taxon>
        <taxon>Actinomycetes</taxon>
        <taxon>Pseudonocardiales</taxon>
        <taxon>Pseudonocardiaceae</taxon>
        <taxon>Lentzea</taxon>
    </lineage>
</organism>
<sequence length="73" mass="7514">MPASEVAKSGTAAADEATAGTPPSRETARAATTIFDVKVSSNLQGSVYNVVNTLCIDPNTRCAALSRSGTRTR</sequence>
<name>A0ABQ3MF61_9PSEU</name>
<gene>
    <name evidence="2" type="ORF">GCM10017774_34210</name>
</gene>
<evidence type="ECO:0000313" key="3">
    <source>
        <dbReference type="Proteomes" id="UP000605568"/>
    </source>
</evidence>
<accession>A0ABQ3MF61</accession>
<evidence type="ECO:0000256" key="1">
    <source>
        <dbReference type="SAM" id="MobiDB-lite"/>
    </source>
</evidence>
<comment type="caution">
    <text evidence="2">The sequence shown here is derived from an EMBL/GenBank/DDBJ whole genome shotgun (WGS) entry which is preliminary data.</text>
</comment>
<protein>
    <submittedName>
        <fullName evidence="2">Uncharacterized protein</fullName>
    </submittedName>
</protein>
<feature type="region of interest" description="Disordered" evidence="1">
    <location>
        <begin position="1"/>
        <end position="27"/>
    </location>
</feature>
<evidence type="ECO:0000313" key="2">
    <source>
        <dbReference type="EMBL" id="GHH40590.1"/>
    </source>
</evidence>
<feature type="compositionally biased region" description="Low complexity" evidence="1">
    <location>
        <begin position="7"/>
        <end position="21"/>
    </location>
</feature>
<dbReference type="EMBL" id="BNAR01000004">
    <property type="protein sequence ID" value="GHH40590.1"/>
    <property type="molecule type" value="Genomic_DNA"/>
</dbReference>
<dbReference type="Proteomes" id="UP000605568">
    <property type="component" value="Unassembled WGS sequence"/>
</dbReference>
<keyword evidence="3" id="KW-1185">Reference proteome</keyword>